<dbReference type="PROSITE" id="PS50113">
    <property type="entry name" value="PAC"/>
    <property type="match status" value="2"/>
</dbReference>
<dbReference type="Gene3D" id="3.30.450.20">
    <property type="entry name" value="PAS domain"/>
    <property type="match status" value="2"/>
</dbReference>
<proteinExistence type="predicted"/>
<accession>A0ABD6D4I6</accession>
<dbReference type="SMART" id="SM00091">
    <property type="entry name" value="PAS"/>
    <property type="match status" value="1"/>
</dbReference>
<dbReference type="Pfam" id="PF02518">
    <property type="entry name" value="HATPase_c"/>
    <property type="match status" value="1"/>
</dbReference>
<dbReference type="InterPro" id="IPR000700">
    <property type="entry name" value="PAS-assoc_C"/>
</dbReference>
<dbReference type="InterPro" id="IPR003018">
    <property type="entry name" value="GAF"/>
</dbReference>
<dbReference type="CDD" id="cd00082">
    <property type="entry name" value="HisKA"/>
    <property type="match status" value="1"/>
</dbReference>
<dbReference type="EMBL" id="JBHUDM010000001">
    <property type="protein sequence ID" value="MFD1640967.1"/>
    <property type="molecule type" value="Genomic_DNA"/>
</dbReference>
<dbReference type="Gene3D" id="3.30.565.10">
    <property type="entry name" value="Histidine kinase-like ATPase, C-terminal domain"/>
    <property type="match status" value="1"/>
</dbReference>
<dbReference type="PROSITE" id="PS50109">
    <property type="entry name" value="HIS_KIN"/>
    <property type="match status" value="1"/>
</dbReference>
<dbReference type="InterPro" id="IPR003594">
    <property type="entry name" value="HATPase_dom"/>
</dbReference>
<dbReference type="PROSITE" id="PS50112">
    <property type="entry name" value="PAS"/>
    <property type="match status" value="1"/>
</dbReference>
<comment type="caution">
    <text evidence="10">The sequence shown here is derived from an EMBL/GenBank/DDBJ whole genome shotgun (WGS) entry which is preliminary data.</text>
</comment>
<feature type="domain" description="Histidine kinase" evidence="7">
    <location>
        <begin position="725"/>
        <end position="914"/>
    </location>
</feature>
<dbReference type="EC" id="2.7.13.3" evidence="2"/>
<dbReference type="Pfam" id="PF13185">
    <property type="entry name" value="GAF_2"/>
    <property type="match status" value="1"/>
</dbReference>
<keyword evidence="3" id="KW-0597">Phosphoprotein</keyword>
<dbReference type="InterPro" id="IPR029016">
    <property type="entry name" value="GAF-like_dom_sf"/>
</dbReference>
<evidence type="ECO:0000259" key="8">
    <source>
        <dbReference type="PROSITE" id="PS50112"/>
    </source>
</evidence>
<feature type="region of interest" description="Disordered" evidence="6">
    <location>
        <begin position="856"/>
        <end position="875"/>
    </location>
</feature>
<dbReference type="PANTHER" id="PTHR43304:SF1">
    <property type="entry name" value="PAC DOMAIN-CONTAINING PROTEIN"/>
    <property type="match status" value="1"/>
</dbReference>
<dbReference type="Pfam" id="PF00512">
    <property type="entry name" value="HisKA"/>
    <property type="match status" value="1"/>
</dbReference>
<dbReference type="Gene3D" id="3.30.450.40">
    <property type="match status" value="2"/>
</dbReference>
<dbReference type="InterPro" id="IPR013656">
    <property type="entry name" value="PAS_4"/>
</dbReference>
<dbReference type="Pfam" id="PF08448">
    <property type="entry name" value="PAS_4"/>
    <property type="match status" value="1"/>
</dbReference>
<dbReference type="InterPro" id="IPR003661">
    <property type="entry name" value="HisK_dim/P_dom"/>
</dbReference>
<sequence>MIDIQTDKEPILVYDAASDVVGSYQSEFYTALWSTFDVDHTDSVEELAAESTASRYAAVVYRWRSSTIEDLVSVLDRLPEPFSIPFIVAGPDDPTAVRNVLVTAADGYVPVGAESADKLEARIDTETPMSKTAGAEAVDTSALHEAIVEQMQDSAWVLDSELRISYVNDRLIERLDLSASDLIGQPLADVFNETLLEGPDYGRFERGLQELLAGSREQFRIQLTHHPDDAPTYTTDVLARPYRDSDDEIVGIVGIGRDITEQLAEQRRMERQNDLFRQAEQLAAIGGWAWDLDDNAVEVTDQVYDIYELPDSFDPTIENILQYHPDPTNAVREAFEGLRSGEPADLEARLRTPAGDHKWVRIHGSPKETDGEVTEIIGSVQDITERRRLETQLRENVDSLRQLYQLSADTTLSFADRIDRVLELTCDRLDLRYGVLSTVEDDRRQIVSVHGDHDRLQPGATAPLSESYCRKTIQQDSLFSLENAPEEGWADDPAYQRLALDCYLGGNIRIDGRLYGTLWFADDDPREQSFTETELAFVEVLTKWVSYQLERRSTESKLRELQETTQEFLTADDDEAVAELAMEAAAEILELPLTALWKHDDEDDALLPVTQTEEADAHFESQPRFEGGEGLIWKAYAMNSVVVVDDVQAEPDRYSTDTDIKSEIIVPVQSYGVLVTATLEQREFTDLEVDLLRILAASVSAAMVRVEREVELQRQNDRLSEFTGYVSHDLRNPLSVAQGYIDQVKETGNTETLAAVERAHDRMQTLIDDMLLLARKGEVIDMVGPTNVETIAEWAWESVDSRDADLEIEGELTVEADAPRLQQVFENLFRNSVEHGGPELTITVECHDDWFAVADDGHGFEDGPPRLDSETHESESGLGLSIVAKIVEAHGWTITAQDGPDGGSRFEITGAQPVDPEAQTEIEHADSEPSVDH</sequence>
<evidence type="ECO:0000256" key="5">
    <source>
        <dbReference type="ARBA" id="ARBA00022777"/>
    </source>
</evidence>
<dbReference type="SUPFAM" id="SSF55874">
    <property type="entry name" value="ATPase domain of HSP90 chaperone/DNA topoisomerase II/histidine kinase"/>
    <property type="match status" value="1"/>
</dbReference>
<evidence type="ECO:0000313" key="10">
    <source>
        <dbReference type="EMBL" id="MFD1640967.1"/>
    </source>
</evidence>
<dbReference type="Proteomes" id="UP001597052">
    <property type="component" value="Unassembled WGS sequence"/>
</dbReference>
<dbReference type="SMART" id="SM00388">
    <property type="entry name" value="HisKA"/>
    <property type="match status" value="1"/>
</dbReference>
<dbReference type="CDD" id="cd00130">
    <property type="entry name" value="PAS"/>
    <property type="match status" value="2"/>
</dbReference>
<keyword evidence="5" id="KW-0418">Kinase</keyword>
<evidence type="ECO:0000313" key="11">
    <source>
        <dbReference type="Proteomes" id="UP001597052"/>
    </source>
</evidence>
<dbReference type="InterPro" id="IPR052162">
    <property type="entry name" value="Sensor_kinase/Photoreceptor"/>
</dbReference>
<evidence type="ECO:0000256" key="1">
    <source>
        <dbReference type="ARBA" id="ARBA00000085"/>
    </source>
</evidence>
<keyword evidence="4" id="KW-0808">Transferase</keyword>
<dbReference type="AlphaFoldDB" id="A0ABD6D4I6"/>
<comment type="catalytic activity">
    <reaction evidence="1">
        <text>ATP + protein L-histidine = ADP + protein N-phospho-L-histidine.</text>
        <dbReference type="EC" id="2.7.13.3"/>
    </reaction>
</comment>
<feature type="domain" description="PAS" evidence="8">
    <location>
        <begin position="140"/>
        <end position="215"/>
    </location>
</feature>
<dbReference type="InterPro" id="IPR013655">
    <property type="entry name" value="PAS_fold_3"/>
</dbReference>
<dbReference type="InterPro" id="IPR001610">
    <property type="entry name" value="PAC"/>
</dbReference>
<protein>
    <recommendedName>
        <fullName evidence="2">histidine kinase</fullName>
        <ecNumber evidence="2">2.7.13.3</ecNumber>
    </recommendedName>
</protein>
<feature type="domain" description="PAC" evidence="9">
    <location>
        <begin position="344"/>
        <end position="395"/>
    </location>
</feature>
<dbReference type="Gene3D" id="2.10.70.100">
    <property type="match status" value="1"/>
</dbReference>
<evidence type="ECO:0000256" key="3">
    <source>
        <dbReference type="ARBA" id="ARBA00022553"/>
    </source>
</evidence>
<evidence type="ECO:0000256" key="6">
    <source>
        <dbReference type="SAM" id="MobiDB-lite"/>
    </source>
</evidence>
<feature type="domain" description="PAC" evidence="9">
    <location>
        <begin position="217"/>
        <end position="271"/>
    </location>
</feature>
<dbReference type="InterPro" id="IPR005467">
    <property type="entry name" value="His_kinase_dom"/>
</dbReference>
<dbReference type="Gene3D" id="1.10.287.130">
    <property type="match status" value="1"/>
</dbReference>
<evidence type="ECO:0000256" key="4">
    <source>
        <dbReference type="ARBA" id="ARBA00022679"/>
    </source>
</evidence>
<organism evidence="10 11">
    <name type="scientific">Halohasta litorea</name>
    <dbReference type="NCBI Taxonomy" id="869891"/>
    <lineage>
        <taxon>Archaea</taxon>
        <taxon>Methanobacteriati</taxon>
        <taxon>Methanobacteriota</taxon>
        <taxon>Stenosarchaea group</taxon>
        <taxon>Halobacteria</taxon>
        <taxon>Halobacteriales</taxon>
        <taxon>Haloferacaceae</taxon>
        <taxon>Halohasta</taxon>
    </lineage>
</organism>
<dbReference type="SUPFAM" id="SSF55785">
    <property type="entry name" value="PYP-like sensor domain (PAS domain)"/>
    <property type="match status" value="2"/>
</dbReference>
<dbReference type="SUPFAM" id="SSF55781">
    <property type="entry name" value="GAF domain-like"/>
    <property type="match status" value="2"/>
</dbReference>
<evidence type="ECO:0000259" key="9">
    <source>
        <dbReference type="PROSITE" id="PS50113"/>
    </source>
</evidence>
<dbReference type="PANTHER" id="PTHR43304">
    <property type="entry name" value="PHYTOCHROME-LIKE PROTEIN CPH1"/>
    <property type="match status" value="1"/>
</dbReference>
<dbReference type="InterPro" id="IPR000014">
    <property type="entry name" value="PAS"/>
</dbReference>
<evidence type="ECO:0000256" key="2">
    <source>
        <dbReference type="ARBA" id="ARBA00012438"/>
    </source>
</evidence>
<gene>
    <name evidence="10" type="ORF">ACFSBW_03635</name>
</gene>
<evidence type="ECO:0000259" key="7">
    <source>
        <dbReference type="PROSITE" id="PS50109"/>
    </source>
</evidence>
<dbReference type="SMART" id="SM00065">
    <property type="entry name" value="GAF"/>
    <property type="match status" value="2"/>
</dbReference>
<name>A0ABD6D4I6_9EURY</name>
<dbReference type="Pfam" id="PF01590">
    <property type="entry name" value="GAF"/>
    <property type="match status" value="1"/>
</dbReference>
<dbReference type="InterPro" id="IPR035965">
    <property type="entry name" value="PAS-like_dom_sf"/>
</dbReference>
<dbReference type="Pfam" id="PF08447">
    <property type="entry name" value="PAS_3"/>
    <property type="match status" value="1"/>
</dbReference>
<dbReference type="SMART" id="SM00086">
    <property type="entry name" value="PAC"/>
    <property type="match status" value="2"/>
</dbReference>
<dbReference type="SUPFAM" id="SSF47384">
    <property type="entry name" value="Homodimeric domain of signal transducing histidine kinase"/>
    <property type="match status" value="1"/>
</dbReference>
<dbReference type="InterPro" id="IPR036097">
    <property type="entry name" value="HisK_dim/P_sf"/>
</dbReference>
<dbReference type="RefSeq" id="WP_256394656.1">
    <property type="nucleotide sequence ID" value="NZ_JANHDJ010000001.1"/>
</dbReference>
<dbReference type="NCBIfam" id="TIGR00229">
    <property type="entry name" value="sensory_box"/>
    <property type="match status" value="2"/>
</dbReference>
<feature type="compositionally biased region" description="Basic and acidic residues" evidence="6">
    <location>
        <begin position="921"/>
        <end position="933"/>
    </location>
</feature>
<reference evidence="10 11" key="1">
    <citation type="journal article" date="2019" name="Int. J. Syst. Evol. Microbiol.">
        <title>The Global Catalogue of Microorganisms (GCM) 10K type strain sequencing project: providing services to taxonomists for standard genome sequencing and annotation.</title>
        <authorList>
            <consortium name="The Broad Institute Genomics Platform"/>
            <consortium name="The Broad Institute Genome Sequencing Center for Infectious Disease"/>
            <person name="Wu L."/>
            <person name="Ma J."/>
        </authorList>
    </citation>
    <scope>NUCLEOTIDE SEQUENCE [LARGE SCALE GENOMIC DNA]</scope>
    <source>
        <strain evidence="10 11">CGMCC 1.10593</strain>
    </source>
</reference>
<dbReference type="GO" id="GO:0004673">
    <property type="term" value="F:protein histidine kinase activity"/>
    <property type="evidence" value="ECO:0007669"/>
    <property type="project" value="UniProtKB-EC"/>
</dbReference>
<feature type="region of interest" description="Disordered" evidence="6">
    <location>
        <begin position="895"/>
        <end position="933"/>
    </location>
</feature>
<dbReference type="InterPro" id="IPR036890">
    <property type="entry name" value="HATPase_C_sf"/>
</dbReference>
<keyword evidence="11" id="KW-1185">Reference proteome</keyword>
<dbReference type="SMART" id="SM00387">
    <property type="entry name" value="HATPase_c"/>
    <property type="match status" value="1"/>
</dbReference>